<dbReference type="Gene3D" id="3.90.226.10">
    <property type="entry name" value="2-enoyl-CoA Hydratase, Chain A, domain 1"/>
    <property type="match status" value="1"/>
</dbReference>
<evidence type="ECO:0000256" key="1">
    <source>
        <dbReference type="ARBA" id="ARBA00007039"/>
    </source>
</evidence>
<dbReference type="InterPro" id="IPR029045">
    <property type="entry name" value="ClpP/crotonase-like_dom_sf"/>
</dbReference>
<dbReference type="EMBL" id="KT387724">
    <property type="protein sequence ID" value="ALJ02262.1"/>
    <property type="molecule type" value="Genomic_DNA"/>
</dbReference>
<organism evidence="7">
    <name type="scientific">Orobanche pancicii</name>
    <dbReference type="NCBI Taxonomy" id="1115516"/>
    <lineage>
        <taxon>Eukaryota</taxon>
        <taxon>Viridiplantae</taxon>
        <taxon>Streptophyta</taxon>
        <taxon>Embryophyta</taxon>
        <taxon>Tracheophyta</taxon>
        <taxon>Spermatophyta</taxon>
        <taxon>Magnoliopsida</taxon>
        <taxon>eudicotyledons</taxon>
        <taxon>Gunneridae</taxon>
        <taxon>Pentapetalae</taxon>
        <taxon>asterids</taxon>
        <taxon>lamiids</taxon>
        <taxon>Lamiales</taxon>
        <taxon>Orobanchaceae</taxon>
        <taxon>Orobancheae</taxon>
        <taxon>Orobanche</taxon>
    </lineage>
</organism>
<evidence type="ECO:0000313" key="7">
    <source>
        <dbReference type="EMBL" id="ALJ02262.1"/>
    </source>
</evidence>
<dbReference type="GO" id="GO:0004252">
    <property type="term" value="F:serine-type endopeptidase activity"/>
    <property type="evidence" value="ECO:0007669"/>
    <property type="project" value="InterPro"/>
</dbReference>
<dbReference type="GO" id="GO:0006515">
    <property type="term" value="P:protein quality control for misfolded or incompletely synthesized proteins"/>
    <property type="evidence" value="ECO:0007669"/>
    <property type="project" value="TreeGrafter"/>
</dbReference>
<evidence type="ECO:0000256" key="3">
    <source>
        <dbReference type="ARBA" id="ARBA00022670"/>
    </source>
</evidence>
<evidence type="ECO:0000256" key="5">
    <source>
        <dbReference type="ARBA" id="ARBA00022825"/>
    </source>
</evidence>
<keyword evidence="5" id="KW-0720">Serine protease</keyword>
<comment type="similarity">
    <text evidence="1 6">Belongs to the peptidase S14 family.</text>
</comment>
<dbReference type="SUPFAM" id="SSF52096">
    <property type="entry name" value="ClpP/crotonase"/>
    <property type="match status" value="1"/>
</dbReference>
<protein>
    <recommendedName>
        <fullName evidence="6">ATP-dependent Clp protease proteolytic subunit</fullName>
    </recommendedName>
</protein>
<geneLocation type="chloroplast" evidence="7"/>
<keyword evidence="3 7" id="KW-0645">Protease</keyword>
<dbReference type="GO" id="GO:0009368">
    <property type="term" value="C:endopeptidase Clp complex"/>
    <property type="evidence" value="ECO:0007669"/>
    <property type="project" value="TreeGrafter"/>
</dbReference>
<dbReference type="GeneID" id="29294780"/>
<keyword evidence="2 7" id="KW-0934">Plastid</keyword>
<dbReference type="InterPro" id="IPR001907">
    <property type="entry name" value="ClpP"/>
</dbReference>
<dbReference type="GO" id="GO:0009532">
    <property type="term" value="C:plastid stroma"/>
    <property type="evidence" value="ECO:0007669"/>
    <property type="project" value="UniProtKB-ARBA"/>
</dbReference>
<evidence type="ECO:0000256" key="2">
    <source>
        <dbReference type="ARBA" id="ARBA00022640"/>
    </source>
</evidence>
<name>A0A1C8E268_9LAMI</name>
<keyword evidence="4" id="KW-0378">Hydrolase</keyword>
<keyword evidence="7" id="KW-0150">Chloroplast</keyword>
<dbReference type="GO" id="GO:0004176">
    <property type="term" value="F:ATP-dependent peptidase activity"/>
    <property type="evidence" value="ECO:0007669"/>
    <property type="project" value="InterPro"/>
</dbReference>
<dbReference type="CDD" id="cd07017">
    <property type="entry name" value="S14_ClpP_2"/>
    <property type="match status" value="1"/>
</dbReference>
<reference evidence="7" key="1">
    <citation type="journal article" date="2016" name="New Phytol.">
        <title>Massive intracellular gene transfer during plastid genome reduction in nongreen Orobanchaceae.</title>
        <authorList>
            <person name="Cusimano N."/>
            <person name="Wicke S."/>
        </authorList>
    </citation>
    <scope>NUCLEOTIDE SEQUENCE</scope>
</reference>
<gene>
    <name evidence="7" type="primary">clpP</name>
</gene>
<evidence type="ECO:0000256" key="4">
    <source>
        <dbReference type="ARBA" id="ARBA00022801"/>
    </source>
</evidence>
<accession>A0A1C8E268</accession>
<dbReference type="PANTHER" id="PTHR10381:SF15">
    <property type="entry name" value="CHLOROPLASTIC ATP-DEPENDENT CLP PROTEASE PROTEOLYTIC SUBUNIT 1"/>
    <property type="match status" value="1"/>
</dbReference>
<proteinExistence type="inferred from homology"/>
<evidence type="ECO:0000256" key="6">
    <source>
        <dbReference type="RuleBase" id="RU003567"/>
    </source>
</evidence>
<dbReference type="GO" id="GO:0051117">
    <property type="term" value="F:ATPase binding"/>
    <property type="evidence" value="ECO:0007669"/>
    <property type="project" value="TreeGrafter"/>
</dbReference>
<sequence length="204" mass="22896">MINKPKIWFRNTGDSEPGWGHIHQELFQRRILFLFGNMDAESTNKIVASIMYFHQENPTLDQQLFINSPGGELSIGLGVYQVIQYAANVNTVGLGIAAGMGCLALVAGNKRIAYPHLFVKLRETSHSPFFNKHATDLLSELTIMRKMSDMIVSAFSENTGQPTEIIREDMENNTLMTAKEAYSYGIIDRIVGEGMRSDSFDEEI</sequence>
<dbReference type="RefSeq" id="YP_009309807.1">
    <property type="nucleotide sequence ID" value="NC_031443.1"/>
</dbReference>
<dbReference type="AlphaFoldDB" id="A0A1C8E268"/>
<dbReference type="PANTHER" id="PTHR10381">
    <property type="entry name" value="ATP-DEPENDENT CLP PROTEASE PROTEOLYTIC SUBUNIT"/>
    <property type="match status" value="1"/>
</dbReference>
<dbReference type="Pfam" id="PF00574">
    <property type="entry name" value="CLP_protease"/>
    <property type="match status" value="1"/>
</dbReference>
<dbReference type="PRINTS" id="PR00127">
    <property type="entry name" value="CLPPROTEASEP"/>
</dbReference>
<dbReference type="InterPro" id="IPR023562">
    <property type="entry name" value="ClpP/TepA"/>
</dbReference>